<gene>
    <name evidence="11" type="ORF">BGZ99_009874</name>
</gene>
<comment type="cofactor">
    <cofactor evidence="1">
        <name>a divalent metal cation</name>
        <dbReference type="ChEBI" id="CHEBI:60240"/>
    </cofactor>
</comment>
<feature type="region of interest" description="Disordered" evidence="9">
    <location>
        <begin position="467"/>
        <end position="503"/>
    </location>
</feature>
<evidence type="ECO:0000256" key="4">
    <source>
        <dbReference type="ARBA" id="ARBA00018029"/>
    </source>
</evidence>
<dbReference type="SUPFAM" id="SSF51338">
    <property type="entry name" value="Composite domain of metallo-dependent hydrolases"/>
    <property type="match status" value="1"/>
</dbReference>
<evidence type="ECO:0000256" key="1">
    <source>
        <dbReference type="ARBA" id="ARBA00001968"/>
    </source>
</evidence>
<evidence type="ECO:0000256" key="2">
    <source>
        <dbReference type="ARBA" id="ARBA00010716"/>
    </source>
</evidence>
<dbReference type="InterPro" id="IPR011059">
    <property type="entry name" value="Metal-dep_hydrolase_composite"/>
</dbReference>
<keyword evidence="5" id="KW-0479">Metal-binding</keyword>
<dbReference type="GO" id="GO:0046872">
    <property type="term" value="F:metal ion binding"/>
    <property type="evidence" value="ECO:0007669"/>
    <property type="project" value="UniProtKB-KW"/>
</dbReference>
<dbReference type="PANTHER" id="PTHR11113">
    <property type="entry name" value="N-ACETYLGLUCOSAMINE-6-PHOSPHATE DEACETYLASE"/>
    <property type="match status" value="1"/>
</dbReference>
<dbReference type="GO" id="GO:0019262">
    <property type="term" value="P:N-acetylneuraminate catabolic process"/>
    <property type="evidence" value="ECO:0007669"/>
    <property type="project" value="UniProtKB-ARBA"/>
</dbReference>
<evidence type="ECO:0000256" key="8">
    <source>
        <dbReference type="ARBA" id="ARBA00047647"/>
    </source>
</evidence>
<evidence type="ECO:0000313" key="12">
    <source>
        <dbReference type="Proteomes" id="UP000738325"/>
    </source>
</evidence>
<evidence type="ECO:0000259" key="10">
    <source>
        <dbReference type="Pfam" id="PF01979"/>
    </source>
</evidence>
<evidence type="ECO:0000256" key="9">
    <source>
        <dbReference type="SAM" id="MobiDB-lite"/>
    </source>
</evidence>
<feature type="compositionally biased region" description="Basic and acidic residues" evidence="9">
    <location>
        <begin position="473"/>
        <end position="492"/>
    </location>
</feature>
<evidence type="ECO:0000313" key="11">
    <source>
        <dbReference type="EMBL" id="KAG0311862.1"/>
    </source>
</evidence>
<name>A0A9P6UMZ6_9FUNG</name>
<comment type="catalytic activity">
    <reaction evidence="8">
        <text>N-acetyl-D-glucosamine 6-phosphate + H2O = D-glucosamine 6-phosphate + acetate</text>
        <dbReference type="Rhea" id="RHEA:22936"/>
        <dbReference type="ChEBI" id="CHEBI:15377"/>
        <dbReference type="ChEBI" id="CHEBI:30089"/>
        <dbReference type="ChEBI" id="CHEBI:57513"/>
        <dbReference type="ChEBI" id="CHEBI:58725"/>
        <dbReference type="EC" id="3.5.1.25"/>
    </reaction>
</comment>
<keyword evidence="12" id="KW-1185">Reference proteome</keyword>
<dbReference type="GO" id="GO:0106279">
    <property type="term" value="P:negative regulation of UDP-N-acetylglucosamine biosynthetic process"/>
    <property type="evidence" value="ECO:0007669"/>
    <property type="project" value="UniProtKB-ARBA"/>
</dbReference>
<comment type="caution">
    <text evidence="11">The sequence shown here is derived from an EMBL/GenBank/DDBJ whole genome shotgun (WGS) entry which is preliminary data.</text>
</comment>
<dbReference type="FunFam" id="3.20.20.140:FF:000023">
    <property type="entry name" value="N-acetylglucosamine-6-phosphate deacetylase"/>
    <property type="match status" value="1"/>
</dbReference>
<organism evidence="11 12">
    <name type="scientific">Dissophora globulifera</name>
    <dbReference type="NCBI Taxonomy" id="979702"/>
    <lineage>
        <taxon>Eukaryota</taxon>
        <taxon>Fungi</taxon>
        <taxon>Fungi incertae sedis</taxon>
        <taxon>Mucoromycota</taxon>
        <taxon>Mortierellomycotina</taxon>
        <taxon>Mortierellomycetes</taxon>
        <taxon>Mortierellales</taxon>
        <taxon>Mortierellaceae</taxon>
        <taxon>Dissophora</taxon>
    </lineage>
</organism>
<dbReference type="InterPro" id="IPR032466">
    <property type="entry name" value="Metal_Hydrolase"/>
</dbReference>
<dbReference type="Gene3D" id="2.30.40.10">
    <property type="entry name" value="Urease, subunit C, domain 1"/>
    <property type="match status" value="1"/>
</dbReference>
<dbReference type="Pfam" id="PF01979">
    <property type="entry name" value="Amidohydro_1"/>
    <property type="match status" value="1"/>
</dbReference>
<proteinExistence type="inferred from homology"/>
<keyword evidence="6" id="KW-0378">Hydrolase</keyword>
<evidence type="ECO:0000256" key="3">
    <source>
        <dbReference type="ARBA" id="ARBA00011899"/>
    </source>
</evidence>
<dbReference type="EC" id="3.5.1.25" evidence="3"/>
<dbReference type="EMBL" id="JAAAIP010000871">
    <property type="protein sequence ID" value="KAG0311862.1"/>
    <property type="molecule type" value="Genomic_DNA"/>
</dbReference>
<sequence length="782" mass="86577">MMQYPVALQTHNFLSSPASPEPSTPIPENEPKVTKITNCRILRDHKIVEKDDIWIQNGKIIDPHKFFWYQKRLPDIVLDAQGLLVVPGFIETQINGAFGVDFSVPLDHDAYEKGLLKVNRGLLKFGTTSYCPTIVSSSSSVYHQVLSHLKPRAGSIETGATVLGAHVEGPFINKARNGAHELKVLQASAPNGYKDFKDVYGFEGETPEAQRLLSEEDMHCVKIITCAPELEGIMGTIPDLVKAGITVSVGHSMANISQAEQAVTNGATFITHLFNAMPQFHHRDPGVIGLLGSRQDLPRPYYGLICDGVHVHPNSVKIAYDSHPEGVILVTDAMSAMGLAPGNYQLGNMSVTKEEDRVCIESTDILAGRAMWVRENMEMNERKRGGTCIRILDVYATFDLSFKTYVLYLATRLQLNRALENTHTYTHTHQLSEESQYYHHHLGLHGADKTSLNQWKLDTTDRGLAKHSVTPFGHERDLSSPSDDVRFEEHSEGFLPTPPGSTPLSPLTMSPGASEDLKHQFPLPELLYAPAQLPVIYEWTIEHYHEYEEHMVYDVCEEHEGSDHSLRIITIHITDTDDDVQEESASFAEHAESRDVTVHEGEGVEREVFEALKTGPVNQDSFLQPDRDQPHLNGDNNTTETLQTKEDVQLTMSDCSCHPGNDSRDGGRGSGSDSGSQQGLVKAQTDVNYDGDLCCPSSSVITLDACVRNFIKFTHCSPVEALEAVTLHPAVLLGIQETKGVIKPGADADLVFLSEDLFVKRVFVAGEEVDLDAIDVEVIERF</sequence>
<dbReference type="OrthoDB" id="10264777at2759"/>
<evidence type="ECO:0000256" key="5">
    <source>
        <dbReference type="ARBA" id="ARBA00022723"/>
    </source>
</evidence>
<feature type="region of interest" description="Disordered" evidence="9">
    <location>
        <begin position="615"/>
        <end position="680"/>
    </location>
</feature>
<dbReference type="GO" id="GO:0008448">
    <property type="term" value="F:N-acetylglucosamine-6-phosphate deacetylase activity"/>
    <property type="evidence" value="ECO:0007669"/>
    <property type="project" value="UniProtKB-EC"/>
</dbReference>
<dbReference type="Proteomes" id="UP000738325">
    <property type="component" value="Unassembled WGS sequence"/>
</dbReference>
<evidence type="ECO:0000256" key="6">
    <source>
        <dbReference type="ARBA" id="ARBA00022801"/>
    </source>
</evidence>
<dbReference type="PANTHER" id="PTHR11113:SF14">
    <property type="entry name" value="N-ACETYLGLUCOSAMINE-6-PHOSPHATE DEACETYLASE"/>
    <property type="match status" value="1"/>
</dbReference>
<dbReference type="InterPro" id="IPR006680">
    <property type="entry name" value="Amidohydro-rel"/>
</dbReference>
<keyword evidence="7" id="KW-0119">Carbohydrate metabolism</keyword>
<feature type="domain" description="Amidohydrolase-related" evidence="10">
    <location>
        <begin position="707"/>
        <end position="769"/>
    </location>
</feature>
<dbReference type="Gene3D" id="3.20.20.140">
    <property type="entry name" value="Metal-dependent hydrolases"/>
    <property type="match status" value="2"/>
</dbReference>
<accession>A0A9P6UMZ6</accession>
<reference evidence="11" key="1">
    <citation type="journal article" date="2020" name="Fungal Divers.">
        <title>Resolving the Mortierellaceae phylogeny through synthesis of multi-gene phylogenetics and phylogenomics.</title>
        <authorList>
            <person name="Vandepol N."/>
            <person name="Liber J."/>
            <person name="Desiro A."/>
            <person name="Na H."/>
            <person name="Kennedy M."/>
            <person name="Barry K."/>
            <person name="Grigoriev I.V."/>
            <person name="Miller A.N."/>
            <person name="O'Donnell K."/>
            <person name="Stajich J.E."/>
            <person name="Bonito G."/>
        </authorList>
    </citation>
    <scope>NUCLEOTIDE SEQUENCE</scope>
    <source>
        <strain evidence="11">REB-010B</strain>
    </source>
</reference>
<dbReference type="SUPFAM" id="SSF51556">
    <property type="entry name" value="Metallo-dependent hydrolases"/>
    <property type="match status" value="2"/>
</dbReference>
<evidence type="ECO:0000256" key="7">
    <source>
        <dbReference type="ARBA" id="ARBA00023277"/>
    </source>
</evidence>
<comment type="similarity">
    <text evidence="2">Belongs to the metallo-dependent hydrolases superfamily. NagA family.</text>
</comment>
<dbReference type="GO" id="GO:0006046">
    <property type="term" value="P:N-acetylglucosamine catabolic process"/>
    <property type="evidence" value="ECO:0007669"/>
    <property type="project" value="TreeGrafter"/>
</dbReference>
<dbReference type="AlphaFoldDB" id="A0A9P6UMZ6"/>
<protein>
    <recommendedName>
        <fullName evidence="4">N-acetylglucosamine-6-phosphate deacetylase</fullName>
        <ecNumber evidence="3">3.5.1.25</ecNumber>
    </recommendedName>
</protein>